<keyword evidence="3" id="KW-0472">Membrane</keyword>
<dbReference type="EMBL" id="JAPWDV010000001">
    <property type="protein sequence ID" value="KAJ6222207.1"/>
    <property type="molecule type" value="Genomic_DNA"/>
</dbReference>
<dbReference type="OMA" id="LDWHGPH"/>
<dbReference type="GO" id="GO:0051793">
    <property type="term" value="P:medium-chain fatty acid catabolic process"/>
    <property type="evidence" value="ECO:0007669"/>
    <property type="project" value="TreeGrafter"/>
</dbReference>
<evidence type="ECO:0000259" key="4">
    <source>
        <dbReference type="Pfam" id="PF00561"/>
    </source>
</evidence>
<dbReference type="InterPro" id="IPR050960">
    <property type="entry name" value="AB_hydrolase_4_sf"/>
</dbReference>
<organism evidence="5 6">
    <name type="scientific">Blomia tropicalis</name>
    <name type="common">Mite</name>
    <dbReference type="NCBI Taxonomy" id="40697"/>
    <lineage>
        <taxon>Eukaryota</taxon>
        <taxon>Metazoa</taxon>
        <taxon>Ecdysozoa</taxon>
        <taxon>Arthropoda</taxon>
        <taxon>Chelicerata</taxon>
        <taxon>Arachnida</taxon>
        <taxon>Acari</taxon>
        <taxon>Acariformes</taxon>
        <taxon>Sarcoptiformes</taxon>
        <taxon>Astigmata</taxon>
        <taxon>Glycyphagoidea</taxon>
        <taxon>Echimyopodidae</taxon>
        <taxon>Blomia</taxon>
    </lineage>
</organism>
<dbReference type="InterPro" id="IPR000073">
    <property type="entry name" value="AB_hydrolase_1"/>
</dbReference>
<dbReference type="GO" id="GO:0008126">
    <property type="term" value="F:acetylesterase activity"/>
    <property type="evidence" value="ECO:0007669"/>
    <property type="project" value="TreeGrafter"/>
</dbReference>
<keyword evidence="3" id="KW-0812">Transmembrane</keyword>
<evidence type="ECO:0000313" key="5">
    <source>
        <dbReference type="EMBL" id="KAJ6222207.1"/>
    </source>
</evidence>
<dbReference type="Proteomes" id="UP001142055">
    <property type="component" value="Chromosome 1"/>
</dbReference>
<dbReference type="Pfam" id="PF00561">
    <property type="entry name" value="Abhydrolase_1"/>
    <property type="match status" value="1"/>
</dbReference>
<protein>
    <recommendedName>
        <fullName evidence="4">AB hydrolase-1 domain-containing protein</fullName>
    </recommendedName>
</protein>
<dbReference type="GO" id="GO:0047372">
    <property type="term" value="F:monoacylglycerol lipase activity"/>
    <property type="evidence" value="ECO:0007669"/>
    <property type="project" value="TreeGrafter"/>
</dbReference>
<dbReference type="AlphaFoldDB" id="A0A9Q0MCZ6"/>
<dbReference type="GO" id="GO:0051792">
    <property type="term" value="P:medium-chain fatty acid biosynthetic process"/>
    <property type="evidence" value="ECO:0007669"/>
    <property type="project" value="TreeGrafter"/>
</dbReference>
<gene>
    <name evidence="5" type="ORF">RDWZM_000752</name>
</gene>
<accession>A0A9Q0MCZ6</accession>
<dbReference type="PIRSF" id="PIRSF005211">
    <property type="entry name" value="Ab_hydro_YheT"/>
    <property type="match status" value="1"/>
</dbReference>
<feature type="active site" description="Charge relay system" evidence="2">
    <location>
        <position position="371"/>
    </location>
</feature>
<reference evidence="5" key="1">
    <citation type="submission" date="2022-12" db="EMBL/GenBank/DDBJ databases">
        <title>Genome assemblies of Blomia tropicalis.</title>
        <authorList>
            <person name="Cui Y."/>
        </authorList>
    </citation>
    <scope>NUCLEOTIDE SEQUENCE</scope>
    <source>
        <tissue evidence="5">Adult mites</tissue>
    </source>
</reference>
<comment type="similarity">
    <text evidence="1">Belongs to the AB hydrolase superfamily. AB hydrolase 4 family.</text>
</comment>
<feature type="active site" description="Charge relay system" evidence="2">
    <location>
        <position position="400"/>
    </location>
</feature>
<evidence type="ECO:0000256" key="3">
    <source>
        <dbReference type="SAM" id="Phobius"/>
    </source>
</evidence>
<evidence type="ECO:0000256" key="1">
    <source>
        <dbReference type="ARBA" id="ARBA00010884"/>
    </source>
</evidence>
<dbReference type="PANTHER" id="PTHR10794:SF63">
    <property type="entry name" value="ALPHA_BETA HYDROLASE 1, ISOFORM A"/>
    <property type="match status" value="1"/>
</dbReference>
<keyword evidence="3" id="KW-1133">Transmembrane helix</keyword>
<keyword evidence="6" id="KW-1185">Reference proteome</keyword>
<feature type="transmembrane region" description="Helical" evidence="3">
    <location>
        <begin position="34"/>
        <end position="58"/>
    </location>
</feature>
<sequence length="439" mass="50141">MDALNLLVPFVGSPSNDLVTNLFESANKVTDLVIAFYLSNPRTFFAIVLCTIFLIYYIRNVVQKPILFCAEGRFRWFIKANCTTINENYWPTIWCYETHIHTPLANFLRGLLPELKYHREYIRTPDGGQISLDWYDPDASNQECRLDSKQPYSNCESKIHSNYDKPIALFLPGITGCSQAEYLKTLVPLAHNLGYRAVAINYRGLGNTQLLTPRLYCAANDEDLRTALKHIRRSNPNSKIVATGISLGGIILARYLISSGYDALVDAAFLVSVCWDFMYGCASMEKGLNYALNQHLTRALIGIVMENRHLFDNMVDIEHIQNCRDIREFDEAFTIRMFNFESVKEYYCESSHKGKIACIKKPTFCINAADDMFAPVESLPVDEVEQSSHVAMLVTSRGGHIGFMEGIIPKFRHAYYSERVIEQYLKALYDLPDVKRDLF</sequence>
<name>A0A9Q0MCZ6_BLOTA</name>
<dbReference type="InterPro" id="IPR012020">
    <property type="entry name" value="ABHD4"/>
</dbReference>
<feature type="active site" description="Charge relay system" evidence="2">
    <location>
        <position position="246"/>
    </location>
</feature>
<dbReference type="SUPFAM" id="SSF53474">
    <property type="entry name" value="alpha/beta-Hydrolases"/>
    <property type="match status" value="1"/>
</dbReference>
<dbReference type="PANTHER" id="PTHR10794">
    <property type="entry name" value="ABHYDROLASE DOMAIN-CONTAINING PROTEIN"/>
    <property type="match status" value="1"/>
</dbReference>
<evidence type="ECO:0000256" key="2">
    <source>
        <dbReference type="PIRSR" id="PIRSR005211-1"/>
    </source>
</evidence>
<evidence type="ECO:0000313" key="6">
    <source>
        <dbReference type="Proteomes" id="UP001142055"/>
    </source>
</evidence>
<dbReference type="InterPro" id="IPR029058">
    <property type="entry name" value="AB_hydrolase_fold"/>
</dbReference>
<comment type="caution">
    <text evidence="5">The sequence shown here is derived from an EMBL/GenBank/DDBJ whole genome shotgun (WGS) entry which is preliminary data.</text>
</comment>
<proteinExistence type="inferred from homology"/>
<feature type="domain" description="AB hydrolase-1" evidence="4">
    <location>
        <begin position="169"/>
        <end position="273"/>
    </location>
</feature>
<dbReference type="Gene3D" id="3.40.50.1820">
    <property type="entry name" value="alpha/beta hydrolase"/>
    <property type="match status" value="1"/>
</dbReference>